<accession>A0ABY9B479</accession>
<dbReference type="InterPro" id="IPR015422">
    <property type="entry name" value="PyrdxlP-dep_Trfase_small"/>
</dbReference>
<evidence type="ECO:0000256" key="2">
    <source>
        <dbReference type="ARBA" id="ARBA00022898"/>
    </source>
</evidence>
<dbReference type="Proteomes" id="UP001431572">
    <property type="component" value="Chromosome 2"/>
</dbReference>
<dbReference type="EMBL" id="CP128400">
    <property type="protein sequence ID" value="WJW67999.1"/>
    <property type="molecule type" value="Genomic_DNA"/>
</dbReference>
<sequence>MTAKVTNSLDEFLAQNPTSLELYEEAQQVFPTGATHASRYWETAPGLYFERAQGAYKWDVDGHRYIDYWMGHGSLIFGHSHPVITQALVEQASRGTHLGGNHPGEVRWAQLICKLIPSAEQVRFFSSGTEATMMAMRLARTVTGREKILKLEGRFHGWNDYSSVNQSKVAPIGIPQAVADNILVLSPDLQEIEKAFAADKNIAAVILEADGASYGAVPNPPGLLAGLRDLTRREGALLIYDEIVSGFRYGPGGIQAIEGVLPDLTCLAKILAGGLNGGAVVGSREIMAVFDPASGKKFIRHHGTFNGNPLSAAAGVAALSLIAEPNAQTTLYDYIGRLAERLRSGLRGAILDAGLKGKATSYGRGSVFHVLLGAPYVVELPEDGNLLSEDFLPYFKKPEVQARLKTSLLPEVVEPLRLEMDLRGVQLMGGHGGFVSIAHTEEDIDQTVEAFSQALAALKKAGVL</sequence>
<organism evidence="4 5">
    <name type="scientific">Candidatus Chlorohelix allophototropha</name>
    <dbReference type="NCBI Taxonomy" id="3003348"/>
    <lineage>
        <taxon>Bacteria</taxon>
        <taxon>Bacillati</taxon>
        <taxon>Chloroflexota</taxon>
        <taxon>Chloroflexia</taxon>
        <taxon>Candidatus Chloroheliales</taxon>
        <taxon>Candidatus Chloroheliaceae</taxon>
        <taxon>Candidatus Chlorohelix</taxon>
    </lineage>
</organism>
<dbReference type="CDD" id="cd00610">
    <property type="entry name" value="OAT_like"/>
    <property type="match status" value="1"/>
</dbReference>
<dbReference type="Gene3D" id="3.90.1150.10">
    <property type="entry name" value="Aspartate Aminotransferase, domain 1"/>
    <property type="match status" value="1"/>
</dbReference>
<evidence type="ECO:0000256" key="1">
    <source>
        <dbReference type="ARBA" id="ARBA00001933"/>
    </source>
</evidence>
<dbReference type="RefSeq" id="WP_341469903.1">
    <property type="nucleotide sequence ID" value="NZ_CP128400.1"/>
</dbReference>
<proteinExistence type="inferred from homology"/>
<dbReference type="PANTHER" id="PTHR43713">
    <property type="entry name" value="GLUTAMATE-1-SEMIALDEHYDE 2,1-AMINOMUTASE"/>
    <property type="match status" value="1"/>
</dbReference>
<dbReference type="InterPro" id="IPR005814">
    <property type="entry name" value="Aminotrans_3"/>
</dbReference>
<name>A0ABY9B479_9CHLR</name>
<dbReference type="InterPro" id="IPR015424">
    <property type="entry name" value="PyrdxlP-dep_Trfase"/>
</dbReference>
<comment type="similarity">
    <text evidence="3">Belongs to the class-III pyridoxal-phosphate-dependent aminotransferase family.</text>
</comment>
<dbReference type="InterPro" id="IPR015421">
    <property type="entry name" value="PyrdxlP-dep_Trfase_major"/>
</dbReference>
<keyword evidence="4" id="KW-0032">Aminotransferase</keyword>
<evidence type="ECO:0000256" key="3">
    <source>
        <dbReference type="RuleBase" id="RU003560"/>
    </source>
</evidence>
<dbReference type="Pfam" id="PF00202">
    <property type="entry name" value="Aminotran_3"/>
    <property type="match status" value="1"/>
</dbReference>
<gene>
    <name evidence="4" type="ORF">OZ401_003594</name>
</gene>
<dbReference type="Gene3D" id="3.40.640.10">
    <property type="entry name" value="Type I PLP-dependent aspartate aminotransferase-like (Major domain)"/>
    <property type="match status" value="1"/>
</dbReference>
<keyword evidence="4" id="KW-0808">Transferase</keyword>
<keyword evidence="5" id="KW-1185">Reference proteome</keyword>
<dbReference type="SUPFAM" id="SSF53383">
    <property type="entry name" value="PLP-dependent transferases"/>
    <property type="match status" value="1"/>
</dbReference>
<dbReference type="PANTHER" id="PTHR43713:SF3">
    <property type="entry name" value="GLUTAMATE-1-SEMIALDEHYDE 2,1-AMINOMUTASE 1, CHLOROPLASTIC-RELATED"/>
    <property type="match status" value="1"/>
</dbReference>
<comment type="cofactor">
    <cofactor evidence="1">
        <name>pyridoxal 5'-phosphate</name>
        <dbReference type="ChEBI" id="CHEBI:597326"/>
    </cofactor>
</comment>
<dbReference type="PROSITE" id="PS00600">
    <property type="entry name" value="AA_TRANSFER_CLASS_3"/>
    <property type="match status" value="1"/>
</dbReference>
<protein>
    <submittedName>
        <fullName evidence="4">Aspartate aminotransferase family protein</fullName>
    </submittedName>
</protein>
<evidence type="ECO:0000313" key="5">
    <source>
        <dbReference type="Proteomes" id="UP001431572"/>
    </source>
</evidence>
<keyword evidence="2 3" id="KW-0663">Pyridoxal phosphate</keyword>
<reference evidence="4" key="1">
    <citation type="journal article" date="2024" name="Nature">
        <title>Anoxygenic phototroph of the Chloroflexota uses a type I reaction centre.</title>
        <authorList>
            <person name="Tsuji J.M."/>
            <person name="Shaw N.A."/>
            <person name="Nagashima S."/>
            <person name="Venkiteswaran J.J."/>
            <person name="Schiff S.L."/>
            <person name="Watanabe T."/>
            <person name="Fukui M."/>
            <person name="Hanada S."/>
            <person name="Tank M."/>
            <person name="Neufeld J.D."/>
        </authorList>
    </citation>
    <scope>NUCLEOTIDE SEQUENCE</scope>
    <source>
        <strain evidence="4">L227-S17</strain>
    </source>
</reference>
<dbReference type="GO" id="GO:0008483">
    <property type="term" value="F:transaminase activity"/>
    <property type="evidence" value="ECO:0007669"/>
    <property type="project" value="UniProtKB-KW"/>
</dbReference>
<dbReference type="InterPro" id="IPR049704">
    <property type="entry name" value="Aminotrans_3_PPA_site"/>
</dbReference>
<evidence type="ECO:0000313" key="4">
    <source>
        <dbReference type="EMBL" id="WJW67999.1"/>
    </source>
</evidence>